<evidence type="ECO:0000256" key="3">
    <source>
        <dbReference type="ARBA" id="ARBA00012438"/>
    </source>
</evidence>
<comment type="catalytic activity">
    <reaction evidence="1">
        <text>ATP + protein L-histidine = ADP + protein N-phospho-L-histidine.</text>
        <dbReference type="EC" id="2.7.13.3"/>
    </reaction>
</comment>
<dbReference type="InterPro" id="IPR036097">
    <property type="entry name" value="HisK_dim/P_sf"/>
</dbReference>
<organism evidence="14 15">
    <name type="scientific">Roseicella aerolata</name>
    <dbReference type="NCBI Taxonomy" id="2883479"/>
    <lineage>
        <taxon>Bacteria</taxon>
        <taxon>Pseudomonadati</taxon>
        <taxon>Pseudomonadota</taxon>
        <taxon>Alphaproteobacteria</taxon>
        <taxon>Acetobacterales</taxon>
        <taxon>Roseomonadaceae</taxon>
        <taxon>Roseicella</taxon>
    </lineage>
</organism>
<dbReference type="Pfam" id="PF02518">
    <property type="entry name" value="HATPase_c"/>
    <property type="match status" value="1"/>
</dbReference>
<dbReference type="Pfam" id="PF08448">
    <property type="entry name" value="PAS_4"/>
    <property type="match status" value="1"/>
</dbReference>
<dbReference type="InterPro" id="IPR036890">
    <property type="entry name" value="HATPase_C_sf"/>
</dbReference>
<reference evidence="14" key="1">
    <citation type="submission" date="2021-10" db="EMBL/GenBank/DDBJ databases">
        <title>Roseicella aerolatum sp. nov., isolated from aerosols of e-waste dismantling site.</title>
        <authorList>
            <person name="Qin T."/>
        </authorList>
    </citation>
    <scope>NUCLEOTIDE SEQUENCE</scope>
    <source>
        <strain evidence="14">GB24</strain>
    </source>
</reference>
<dbReference type="Gene3D" id="1.10.287.130">
    <property type="match status" value="1"/>
</dbReference>
<feature type="transmembrane region" description="Helical" evidence="12">
    <location>
        <begin position="12"/>
        <end position="33"/>
    </location>
</feature>
<comment type="caution">
    <text evidence="14">The sequence shown here is derived from an EMBL/GenBank/DDBJ whole genome shotgun (WGS) entry which is preliminary data.</text>
</comment>
<dbReference type="SMART" id="SM00387">
    <property type="entry name" value="HATPase_c"/>
    <property type="match status" value="1"/>
</dbReference>
<name>A0A9X1IC30_9PROT</name>
<keyword evidence="5" id="KW-0597">Phosphoprotein</keyword>
<sequence>MGRLPLRRVLGAAGLIGAVPAAVLLALTLAGALAPGPGLLGLLACLLGALLVATLWIHNLARLAEALRRAAAEDGRLVPPSGTPLLPAVEEIAEGVSRLARTLAEQGALVGRLRRADEAIVESLPDPLLVLSPERVPLRANAAARALFGGEGTGARGGPGGGDVAALLRHPALAAAVDRALADRRPQTADLALPVPVAREIAAQVIPMEPALADGGRIVIVLSDRTRERAVERMRADFVANASHELRTPLASLIGFIETLRGPAEDDRAARTRFLGIMAEQSERMRRLIDDLLGLSRIELTEHQPPTGQAHLAAIARAELAALEPLLQARRVTVLPALEEAALAVPADAEQLAQVVRNLLENAVRHGREGGEVRLRVGLGEGAGRRSEGRVAGVVLEVADDGPGIPKEHIPRLTERFYRVDKGRSRSAGGTGLGLAIVKHIVNRHRGQLTIESEEGAGASFRVWLPGVAEERPQAAA</sequence>
<dbReference type="PANTHER" id="PTHR45453">
    <property type="entry name" value="PHOSPHATE REGULON SENSOR PROTEIN PHOR"/>
    <property type="match status" value="1"/>
</dbReference>
<evidence type="ECO:0000256" key="5">
    <source>
        <dbReference type="ARBA" id="ARBA00022553"/>
    </source>
</evidence>
<feature type="domain" description="Histidine kinase" evidence="13">
    <location>
        <begin position="241"/>
        <end position="469"/>
    </location>
</feature>
<keyword evidence="12" id="KW-1133">Transmembrane helix</keyword>
<evidence type="ECO:0000259" key="13">
    <source>
        <dbReference type="PROSITE" id="PS50109"/>
    </source>
</evidence>
<dbReference type="RefSeq" id="WP_226603329.1">
    <property type="nucleotide sequence ID" value="NZ_JAJAQI010000001.1"/>
</dbReference>
<comment type="subcellular location">
    <subcellularLocation>
        <location evidence="2">Cell membrane</location>
    </subcellularLocation>
</comment>
<dbReference type="InterPro" id="IPR050351">
    <property type="entry name" value="BphY/WalK/GraS-like"/>
</dbReference>
<dbReference type="AlphaFoldDB" id="A0A9X1IC30"/>
<dbReference type="GO" id="GO:0000155">
    <property type="term" value="F:phosphorelay sensor kinase activity"/>
    <property type="evidence" value="ECO:0007669"/>
    <property type="project" value="InterPro"/>
</dbReference>
<dbReference type="FunFam" id="1.10.287.130:FF:000008">
    <property type="entry name" value="Two-component sensor histidine kinase"/>
    <property type="match status" value="1"/>
</dbReference>
<dbReference type="EC" id="2.7.13.3" evidence="3"/>
<proteinExistence type="predicted"/>
<evidence type="ECO:0000256" key="12">
    <source>
        <dbReference type="SAM" id="Phobius"/>
    </source>
</evidence>
<protein>
    <recommendedName>
        <fullName evidence="3">histidine kinase</fullName>
        <ecNumber evidence="3">2.7.13.3</ecNumber>
    </recommendedName>
</protein>
<dbReference type="Pfam" id="PF00512">
    <property type="entry name" value="HisKA"/>
    <property type="match status" value="1"/>
</dbReference>
<gene>
    <name evidence="14" type="ORF">LHA35_00940</name>
</gene>
<dbReference type="InterPro" id="IPR003594">
    <property type="entry name" value="HATPase_dom"/>
</dbReference>
<dbReference type="EMBL" id="JAJAQI010000001">
    <property type="protein sequence ID" value="MCB4820295.1"/>
    <property type="molecule type" value="Genomic_DNA"/>
</dbReference>
<evidence type="ECO:0000256" key="10">
    <source>
        <dbReference type="ARBA" id="ARBA00023012"/>
    </source>
</evidence>
<evidence type="ECO:0000313" key="15">
    <source>
        <dbReference type="Proteomes" id="UP001139311"/>
    </source>
</evidence>
<dbReference type="SMART" id="SM00388">
    <property type="entry name" value="HisKA"/>
    <property type="match status" value="1"/>
</dbReference>
<dbReference type="GO" id="GO:0005886">
    <property type="term" value="C:plasma membrane"/>
    <property type="evidence" value="ECO:0007669"/>
    <property type="project" value="UniProtKB-SubCell"/>
</dbReference>
<keyword evidence="7" id="KW-0547">Nucleotide-binding</keyword>
<dbReference type="InterPro" id="IPR003661">
    <property type="entry name" value="HisK_dim/P_dom"/>
</dbReference>
<accession>A0A9X1IC30</accession>
<keyword evidence="9 14" id="KW-0067">ATP-binding</keyword>
<evidence type="ECO:0000256" key="1">
    <source>
        <dbReference type="ARBA" id="ARBA00000085"/>
    </source>
</evidence>
<feature type="transmembrane region" description="Helical" evidence="12">
    <location>
        <begin position="39"/>
        <end position="61"/>
    </location>
</feature>
<dbReference type="Proteomes" id="UP001139311">
    <property type="component" value="Unassembled WGS sequence"/>
</dbReference>
<keyword evidence="6" id="KW-0808">Transferase</keyword>
<evidence type="ECO:0000313" key="14">
    <source>
        <dbReference type="EMBL" id="MCB4820295.1"/>
    </source>
</evidence>
<keyword evidence="10" id="KW-0902">Two-component regulatory system</keyword>
<dbReference type="InterPro" id="IPR013656">
    <property type="entry name" value="PAS_4"/>
</dbReference>
<dbReference type="GO" id="GO:0005524">
    <property type="term" value="F:ATP binding"/>
    <property type="evidence" value="ECO:0007669"/>
    <property type="project" value="UniProtKB-KW"/>
</dbReference>
<dbReference type="InterPro" id="IPR005467">
    <property type="entry name" value="His_kinase_dom"/>
</dbReference>
<dbReference type="SUPFAM" id="SSF47384">
    <property type="entry name" value="Homodimeric domain of signal transducing histidine kinase"/>
    <property type="match status" value="1"/>
</dbReference>
<evidence type="ECO:0000256" key="11">
    <source>
        <dbReference type="ARBA" id="ARBA00023136"/>
    </source>
</evidence>
<keyword evidence="11 12" id="KW-0472">Membrane</keyword>
<dbReference type="CDD" id="cd00082">
    <property type="entry name" value="HisKA"/>
    <property type="match status" value="1"/>
</dbReference>
<dbReference type="PROSITE" id="PS50109">
    <property type="entry name" value="HIS_KIN"/>
    <property type="match status" value="1"/>
</dbReference>
<dbReference type="Gene3D" id="3.30.565.10">
    <property type="entry name" value="Histidine kinase-like ATPase, C-terminal domain"/>
    <property type="match status" value="1"/>
</dbReference>
<dbReference type="PANTHER" id="PTHR45453:SF1">
    <property type="entry name" value="PHOSPHATE REGULON SENSOR PROTEIN PHOR"/>
    <property type="match status" value="1"/>
</dbReference>
<evidence type="ECO:0000256" key="6">
    <source>
        <dbReference type="ARBA" id="ARBA00022679"/>
    </source>
</evidence>
<dbReference type="GO" id="GO:0004721">
    <property type="term" value="F:phosphoprotein phosphatase activity"/>
    <property type="evidence" value="ECO:0007669"/>
    <property type="project" value="TreeGrafter"/>
</dbReference>
<dbReference type="GO" id="GO:0016036">
    <property type="term" value="P:cellular response to phosphate starvation"/>
    <property type="evidence" value="ECO:0007669"/>
    <property type="project" value="TreeGrafter"/>
</dbReference>
<evidence type="ECO:0000256" key="7">
    <source>
        <dbReference type="ARBA" id="ARBA00022741"/>
    </source>
</evidence>
<evidence type="ECO:0000256" key="4">
    <source>
        <dbReference type="ARBA" id="ARBA00022475"/>
    </source>
</evidence>
<dbReference type="CDD" id="cd00075">
    <property type="entry name" value="HATPase"/>
    <property type="match status" value="1"/>
</dbReference>
<keyword evidence="8" id="KW-0418">Kinase</keyword>
<evidence type="ECO:0000256" key="8">
    <source>
        <dbReference type="ARBA" id="ARBA00022777"/>
    </source>
</evidence>
<keyword evidence="4" id="KW-1003">Cell membrane</keyword>
<dbReference type="PRINTS" id="PR00344">
    <property type="entry name" value="BCTRLSENSOR"/>
</dbReference>
<evidence type="ECO:0000256" key="2">
    <source>
        <dbReference type="ARBA" id="ARBA00004236"/>
    </source>
</evidence>
<dbReference type="SUPFAM" id="SSF55874">
    <property type="entry name" value="ATPase domain of HSP90 chaperone/DNA topoisomerase II/histidine kinase"/>
    <property type="match status" value="1"/>
</dbReference>
<keyword evidence="12" id="KW-0812">Transmembrane</keyword>
<dbReference type="InterPro" id="IPR004358">
    <property type="entry name" value="Sig_transdc_His_kin-like_C"/>
</dbReference>
<keyword evidence="15" id="KW-1185">Reference proteome</keyword>
<dbReference type="FunFam" id="3.30.565.10:FF:000006">
    <property type="entry name" value="Sensor histidine kinase WalK"/>
    <property type="match status" value="1"/>
</dbReference>
<evidence type="ECO:0000256" key="9">
    <source>
        <dbReference type="ARBA" id="ARBA00022840"/>
    </source>
</evidence>